<organism evidence="2 3">
    <name type="scientific">Georgenia daeguensis</name>
    <dbReference type="NCBI Taxonomy" id="908355"/>
    <lineage>
        <taxon>Bacteria</taxon>
        <taxon>Bacillati</taxon>
        <taxon>Actinomycetota</taxon>
        <taxon>Actinomycetes</taxon>
        <taxon>Micrococcales</taxon>
        <taxon>Bogoriellaceae</taxon>
        <taxon>Georgenia</taxon>
    </lineage>
</organism>
<gene>
    <name evidence="2" type="ORF">GCM10022262_24870</name>
</gene>
<keyword evidence="3" id="KW-1185">Reference proteome</keyword>
<dbReference type="Gene3D" id="3.50.50.60">
    <property type="entry name" value="FAD/NAD(P)-binding domain"/>
    <property type="match status" value="2"/>
</dbReference>
<evidence type="ECO:0000256" key="1">
    <source>
        <dbReference type="ARBA" id="ARBA00023002"/>
    </source>
</evidence>
<comment type="caution">
    <text evidence="2">The sequence shown here is derived from an EMBL/GenBank/DDBJ whole genome shotgun (WGS) entry which is preliminary data.</text>
</comment>
<evidence type="ECO:0000313" key="3">
    <source>
        <dbReference type="Proteomes" id="UP001499841"/>
    </source>
</evidence>
<dbReference type="RefSeq" id="WP_345041641.1">
    <property type="nucleotide sequence ID" value="NZ_BAABBA010000011.1"/>
</dbReference>
<sequence length="419" mass="44819">MLTTTVVVIGGGQAGLAVSRLLTELRVDHVVLERGTLAHRWRTRGWDSLTLLTPRWFSHLPHWRWTGPDPHGYMSRHELVGYLEDYALSFAAPVAEHTEVLGVRRDLGRFLISTTTGCWRADDVVLATGHNALPRVPGVAAGLGDGVVQVASDDYRNPAGLPEGGVLVVGASASGTQIADELGAAGREVVLAVGRHTRVPRRYRGRDVVEWLSRTGAMDRPRASLPDPARPPHEPSMQLVGRPDLRELDLASLQSRGVVLAGRLATADGERVTFAPDLPATAAQADDRLRRLLGRIDAVADRDGAEPAPGDVVRPARTDGAPTRLDLRARGISTVVWATGYRRAHPWLHLPVLGADGDVVHDAGRTAVPGLHVVGAAWQTRRSSALLGGVRHDAALVSAAIATRHRVQVGADALVGVEP</sequence>
<dbReference type="SUPFAM" id="SSF51905">
    <property type="entry name" value="FAD/NAD(P)-binding domain"/>
    <property type="match status" value="2"/>
</dbReference>
<keyword evidence="1" id="KW-0560">Oxidoreductase</keyword>
<dbReference type="PRINTS" id="PR00411">
    <property type="entry name" value="PNDRDTASEI"/>
</dbReference>
<dbReference type="Pfam" id="PF13738">
    <property type="entry name" value="Pyr_redox_3"/>
    <property type="match status" value="1"/>
</dbReference>
<dbReference type="PANTHER" id="PTHR43539:SF78">
    <property type="entry name" value="FLAVIN-CONTAINING MONOOXYGENASE"/>
    <property type="match status" value="1"/>
</dbReference>
<protein>
    <submittedName>
        <fullName evidence="2">NAD(P)/FAD-dependent oxidoreductase</fullName>
    </submittedName>
</protein>
<evidence type="ECO:0000313" key="2">
    <source>
        <dbReference type="EMBL" id="GAA4288127.1"/>
    </source>
</evidence>
<accession>A0ABP8EWE1</accession>
<dbReference type="EMBL" id="BAABBA010000011">
    <property type="protein sequence ID" value="GAA4288127.1"/>
    <property type="molecule type" value="Genomic_DNA"/>
</dbReference>
<dbReference type="InterPro" id="IPR036188">
    <property type="entry name" value="FAD/NAD-bd_sf"/>
</dbReference>
<dbReference type="InterPro" id="IPR050982">
    <property type="entry name" value="Auxin_biosynth/cation_transpt"/>
</dbReference>
<proteinExistence type="predicted"/>
<dbReference type="PANTHER" id="PTHR43539">
    <property type="entry name" value="FLAVIN-BINDING MONOOXYGENASE-LIKE PROTEIN (AFU_ORTHOLOGUE AFUA_4G09220)"/>
    <property type="match status" value="1"/>
</dbReference>
<dbReference type="Proteomes" id="UP001499841">
    <property type="component" value="Unassembled WGS sequence"/>
</dbReference>
<reference evidence="3" key="1">
    <citation type="journal article" date="2019" name="Int. J. Syst. Evol. Microbiol.">
        <title>The Global Catalogue of Microorganisms (GCM) 10K type strain sequencing project: providing services to taxonomists for standard genome sequencing and annotation.</title>
        <authorList>
            <consortium name="The Broad Institute Genomics Platform"/>
            <consortium name="The Broad Institute Genome Sequencing Center for Infectious Disease"/>
            <person name="Wu L."/>
            <person name="Ma J."/>
        </authorList>
    </citation>
    <scope>NUCLEOTIDE SEQUENCE [LARGE SCALE GENOMIC DNA]</scope>
    <source>
        <strain evidence="3">JCM 17459</strain>
    </source>
</reference>
<name>A0ABP8EWE1_9MICO</name>